<comment type="similarity">
    <text evidence="1">Belongs to the ATP-dependent AMP-binding enzyme family.</text>
</comment>
<dbReference type="FunFam" id="3.30.300.30:FF:000008">
    <property type="entry name" value="2,3-dihydroxybenzoate-AMP ligase"/>
    <property type="match status" value="1"/>
</dbReference>
<evidence type="ECO:0000313" key="7">
    <source>
        <dbReference type="EMBL" id="SVA90641.1"/>
    </source>
</evidence>
<dbReference type="GO" id="GO:0016874">
    <property type="term" value="F:ligase activity"/>
    <property type="evidence" value="ECO:0007669"/>
    <property type="project" value="UniProtKB-KW"/>
</dbReference>
<gene>
    <name evidence="7" type="ORF">METZ01_LOCUS143495</name>
</gene>
<protein>
    <recommendedName>
        <fullName evidence="8">AMP-dependent synthetase/ligase domain-containing protein</fullName>
    </recommendedName>
</protein>
<dbReference type="PANTHER" id="PTHR43859:SF4">
    <property type="entry name" value="BUTANOATE--COA LIGASE AAE1-RELATED"/>
    <property type="match status" value="1"/>
</dbReference>
<accession>A0A381ZNV3</accession>
<dbReference type="InterPro" id="IPR045851">
    <property type="entry name" value="AMP-bd_C_sf"/>
</dbReference>
<name>A0A381ZNV3_9ZZZZ</name>
<evidence type="ECO:0000259" key="5">
    <source>
        <dbReference type="Pfam" id="PF00501"/>
    </source>
</evidence>
<dbReference type="InterPro" id="IPR000873">
    <property type="entry name" value="AMP-dep_synth/lig_dom"/>
</dbReference>
<dbReference type="Gene3D" id="3.40.50.12780">
    <property type="entry name" value="N-terminal domain of ligase-like"/>
    <property type="match status" value="1"/>
</dbReference>
<evidence type="ECO:0000256" key="3">
    <source>
        <dbReference type="ARBA" id="ARBA00022832"/>
    </source>
</evidence>
<dbReference type="EMBL" id="UINC01021969">
    <property type="protein sequence ID" value="SVA90641.1"/>
    <property type="molecule type" value="Genomic_DNA"/>
</dbReference>
<dbReference type="NCBIfam" id="NF004837">
    <property type="entry name" value="PRK06187.1"/>
    <property type="match status" value="1"/>
</dbReference>
<dbReference type="PANTHER" id="PTHR43859">
    <property type="entry name" value="ACYL-ACTIVATING ENZYME"/>
    <property type="match status" value="1"/>
</dbReference>
<evidence type="ECO:0000256" key="4">
    <source>
        <dbReference type="ARBA" id="ARBA00023098"/>
    </source>
</evidence>
<dbReference type="AlphaFoldDB" id="A0A381ZNV3"/>
<dbReference type="GO" id="GO:0006631">
    <property type="term" value="P:fatty acid metabolic process"/>
    <property type="evidence" value="ECO:0007669"/>
    <property type="project" value="UniProtKB-KW"/>
</dbReference>
<dbReference type="InterPro" id="IPR025110">
    <property type="entry name" value="AMP-bd_C"/>
</dbReference>
<keyword evidence="2" id="KW-0436">Ligase</keyword>
<dbReference type="InterPro" id="IPR020845">
    <property type="entry name" value="AMP-binding_CS"/>
</dbReference>
<evidence type="ECO:0000259" key="6">
    <source>
        <dbReference type="Pfam" id="PF13193"/>
    </source>
</evidence>
<dbReference type="Pfam" id="PF00501">
    <property type="entry name" value="AMP-binding"/>
    <property type="match status" value="1"/>
</dbReference>
<feature type="domain" description="AMP-binding enzyme C-terminal" evidence="6">
    <location>
        <begin position="450"/>
        <end position="524"/>
    </location>
</feature>
<dbReference type="InterPro" id="IPR042099">
    <property type="entry name" value="ANL_N_sf"/>
</dbReference>
<organism evidence="7">
    <name type="scientific">marine metagenome</name>
    <dbReference type="NCBI Taxonomy" id="408172"/>
    <lineage>
        <taxon>unclassified sequences</taxon>
        <taxon>metagenomes</taxon>
        <taxon>ecological metagenomes</taxon>
    </lineage>
</organism>
<feature type="domain" description="AMP-dependent synthetase/ligase" evidence="5">
    <location>
        <begin position="35"/>
        <end position="401"/>
    </location>
</feature>
<dbReference type="CDD" id="cd12119">
    <property type="entry name" value="ttLC_FACS_AlkK_like"/>
    <property type="match status" value="1"/>
</dbReference>
<evidence type="ECO:0000256" key="2">
    <source>
        <dbReference type="ARBA" id="ARBA00022598"/>
    </source>
</evidence>
<evidence type="ECO:0000256" key="1">
    <source>
        <dbReference type="ARBA" id="ARBA00006432"/>
    </source>
</evidence>
<evidence type="ECO:0008006" key="8">
    <source>
        <dbReference type="Google" id="ProtNLM"/>
    </source>
</evidence>
<reference evidence="7" key="1">
    <citation type="submission" date="2018-05" db="EMBL/GenBank/DDBJ databases">
        <authorList>
            <person name="Lanie J.A."/>
            <person name="Ng W.-L."/>
            <person name="Kazmierczak K.M."/>
            <person name="Andrzejewski T.M."/>
            <person name="Davidsen T.M."/>
            <person name="Wayne K.J."/>
            <person name="Tettelin H."/>
            <person name="Glass J.I."/>
            <person name="Rusch D."/>
            <person name="Podicherti R."/>
            <person name="Tsui H.-C.T."/>
            <person name="Winkler M.E."/>
        </authorList>
    </citation>
    <scope>NUCLEOTIDE SEQUENCE</scope>
</reference>
<sequence>MHGLMMDTPLLISAIMRFADANFGQREIVSITADSPLHRYTYTDAFHRARQAANALDRLGVQQGDRLATLAWNDHRHFELYYAISCFGAVCHTVNPRLFSEQIEYIINHAEDQYVFTDVAFVTLLEQMQDQLETVKGFIVLIDAEHMPETKLRNAMCYENLLAQESGNYDWPELEERTASAMCYTSGTTGNPKGVLFNHRATLLHAYAEAMPDVFNLSVMDCVLPVVPMFHVNAWGTPYAVPMVGAKLVLPGPKMGDSQALHELMEREGVTLSLGVPTVWLGLLAYLGESGKTLSSLKRVCIGGAACPASVIEKFRDQHKVYVHQAWGMTEMTPLGTFNTLKPGMLDLPQDELIRIQTKQGRGVCGVEMKITDDGNNDLPWDGKAVGTLKVRGPWVCNGYFGGEKAHIDGDGWLDTGDVATIDPEGFMFITDRTKDVIKSGGEWISSITLENTAVDHPQVVEAAVIGVIHSKWGERPLLIVVRQLGADFDKTAMLSWFDGKVAKWWIPDDVVFIDELPHTATGKIRKVELREQFHDYELPSA</sequence>
<dbReference type="Gene3D" id="3.30.300.30">
    <property type="match status" value="1"/>
</dbReference>
<proteinExistence type="inferred from homology"/>
<dbReference type="PROSITE" id="PS00455">
    <property type="entry name" value="AMP_BINDING"/>
    <property type="match status" value="1"/>
</dbReference>
<keyword evidence="3" id="KW-0276">Fatty acid metabolism</keyword>
<dbReference type="SUPFAM" id="SSF56801">
    <property type="entry name" value="Acetyl-CoA synthetase-like"/>
    <property type="match status" value="1"/>
</dbReference>
<keyword evidence="4" id="KW-0443">Lipid metabolism</keyword>
<dbReference type="Pfam" id="PF13193">
    <property type="entry name" value="AMP-binding_C"/>
    <property type="match status" value="1"/>
</dbReference>